<evidence type="ECO:0000259" key="6">
    <source>
        <dbReference type="SMART" id="SM00079"/>
    </source>
</evidence>
<evidence type="ECO:0000256" key="2">
    <source>
        <dbReference type="ARBA" id="ARBA00010333"/>
    </source>
</evidence>
<dbReference type="GO" id="GO:0030313">
    <property type="term" value="C:cell envelope"/>
    <property type="evidence" value="ECO:0007669"/>
    <property type="project" value="UniProtKB-SubCell"/>
</dbReference>
<reference evidence="7 8" key="1">
    <citation type="submission" date="2007-12" db="EMBL/GenBank/DDBJ databases">
        <title>Brucella suis ATCC 23445 whole genome shotgun sequencing project.</title>
        <authorList>
            <person name="Setubal J.C."/>
            <person name="Bowns C."/>
            <person name="Boyle S."/>
            <person name="Crasta O.R."/>
            <person name="Czar M.J."/>
            <person name="Dharmanolla C."/>
            <person name="Gillespie J.J."/>
            <person name="Kenyon R.W."/>
            <person name="Lu J."/>
            <person name="Mane S."/>
            <person name="Mohapatra S."/>
            <person name="Nagrani S."/>
            <person name="Purkayastha A."/>
            <person name="Rajasimha H.K."/>
            <person name="Shallom J.M."/>
            <person name="Shallom S."/>
            <person name="Shukla M."/>
            <person name="Snyder E.E."/>
            <person name="Sobral B.W."/>
            <person name="Wattam A.R."/>
            <person name="Will R."/>
            <person name="Williams K."/>
            <person name="Yoo H."/>
            <person name="Bruce D."/>
            <person name="Detter C."/>
            <person name="Munk C."/>
            <person name="Brettin T.S."/>
        </authorList>
    </citation>
    <scope>NUCLEOTIDE SEQUENCE [LARGE SCALE GENOMIC DNA]</scope>
    <source>
        <strain evidence="8">ATCC 23445 / NCTC 10510</strain>
    </source>
</reference>
<evidence type="ECO:0000256" key="1">
    <source>
        <dbReference type="ARBA" id="ARBA00004196"/>
    </source>
</evidence>
<dbReference type="InterPro" id="IPR018313">
    <property type="entry name" value="SBP_3_CS"/>
</dbReference>
<dbReference type="SMART" id="SM00079">
    <property type="entry name" value="PBPe"/>
    <property type="match status" value="1"/>
</dbReference>
<organism evidence="7 8">
    <name type="scientific">Brucella suis (strain ATCC 23445 / NCTC 10510)</name>
    <dbReference type="NCBI Taxonomy" id="470137"/>
    <lineage>
        <taxon>Bacteria</taxon>
        <taxon>Pseudomonadati</taxon>
        <taxon>Pseudomonadota</taxon>
        <taxon>Alphaproteobacteria</taxon>
        <taxon>Hyphomicrobiales</taxon>
        <taxon>Brucellaceae</taxon>
        <taxon>Brucella/Ochrobactrum group</taxon>
        <taxon>Brucella</taxon>
    </lineage>
</organism>
<sequence length="293" mass="31936">MAARVKTNVNGMRLNQKIRSGNQPEQMRGLEMRGFKRIAACAVIAGFAAIGAARAEEPLKLVIGTEGAYPPFNFINPDGSLSGFDVDIARALCDEMKAECTFITQEWDGTIPALQAGKFDAYVSSMSITEERKKQVDFSDKYYNTPPGVAAPKDTDIKGVTKEDLAGKTIGVQVSTTHANYAEQTFTDSTIKAYPTAEEYRLDLANGRLDAVNDDSVTLSEWLKTPDGACCKTVGTYPPDDAIHGVGVGVAFKKGRPELVEKFNAAIKAIRKNGKYKEINDKYFDFDAYGAEN</sequence>
<dbReference type="AlphaFoldDB" id="B0CLI7"/>
<dbReference type="SUPFAM" id="SSF53850">
    <property type="entry name" value="Periplasmic binding protein-like II"/>
    <property type="match status" value="1"/>
</dbReference>
<dbReference type="PANTHER" id="PTHR35936:SF19">
    <property type="entry name" value="AMINO-ACID-BINDING PROTEIN YXEM-RELATED"/>
    <property type="match status" value="1"/>
</dbReference>
<keyword evidence="3" id="KW-0732">Signal</keyword>
<name>B0CLI7_BRUSI</name>
<dbReference type="GO" id="GO:0015276">
    <property type="term" value="F:ligand-gated monoatomic ion channel activity"/>
    <property type="evidence" value="ECO:0007669"/>
    <property type="project" value="InterPro"/>
</dbReference>
<dbReference type="PANTHER" id="PTHR35936">
    <property type="entry name" value="MEMBRANE-BOUND LYTIC MUREIN TRANSGLYCOSYLASE F"/>
    <property type="match status" value="1"/>
</dbReference>
<protein>
    <submittedName>
        <fullName evidence="7">Extracellular solute-binding protein family 3</fullName>
    </submittedName>
</protein>
<feature type="domain" description="Solute-binding protein family 3/N-terminal" evidence="5">
    <location>
        <begin position="60"/>
        <end position="287"/>
    </location>
</feature>
<dbReference type="CDD" id="cd13702">
    <property type="entry name" value="PBP2_mlr5654_like"/>
    <property type="match status" value="1"/>
</dbReference>
<evidence type="ECO:0000256" key="4">
    <source>
        <dbReference type="RuleBase" id="RU003744"/>
    </source>
</evidence>
<accession>B0CLI7</accession>
<gene>
    <name evidence="7" type="ordered locus">BSUIS_A0900</name>
</gene>
<dbReference type="InterPro" id="IPR001320">
    <property type="entry name" value="Iontro_rcpt_C"/>
</dbReference>
<comment type="subcellular location">
    <subcellularLocation>
        <location evidence="1">Cell envelope</location>
    </subcellularLocation>
</comment>
<dbReference type="Pfam" id="PF00497">
    <property type="entry name" value="SBP_bac_3"/>
    <property type="match status" value="1"/>
</dbReference>
<dbReference type="Gene3D" id="3.40.190.10">
    <property type="entry name" value="Periplasmic binding protein-like II"/>
    <property type="match status" value="2"/>
</dbReference>
<dbReference type="KEGG" id="bmt:BSUIS_A0900"/>
<proteinExistence type="inferred from homology"/>
<evidence type="ECO:0000256" key="3">
    <source>
        <dbReference type="ARBA" id="ARBA00022729"/>
    </source>
</evidence>
<dbReference type="HOGENOM" id="CLU_019602_18_0_5"/>
<dbReference type="PROSITE" id="PS01039">
    <property type="entry name" value="SBP_BACTERIAL_3"/>
    <property type="match status" value="1"/>
</dbReference>
<dbReference type="InterPro" id="IPR001638">
    <property type="entry name" value="Solute-binding_3/MltF_N"/>
</dbReference>
<dbReference type="Proteomes" id="UP000008545">
    <property type="component" value="Chromosome I"/>
</dbReference>
<evidence type="ECO:0000259" key="5">
    <source>
        <dbReference type="SMART" id="SM00062"/>
    </source>
</evidence>
<comment type="similarity">
    <text evidence="2 4">Belongs to the bacterial solute-binding protein 3 family.</text>
</comment>
<evidence type="ECO:0000313" key="7">
    <source>
        <dbReference type="EMBL" id="ABY37967.1"/>
    </source>
</evidence>
<dbReference type="EMBL" id="CP000911">
    <property type="protein sequence ID" value="ABY37967.1"/>
    <property type="molecule type" value="Genomic_DNA"/>
</dbReference>
<evidence type="ECO:0000313" key="8">
    <source>
        <dbReference type="Proteomes" id="UP000008545"/>
    </source>
</evidence>
<feature type="domain" description="Ionotropic glutamate receptor C-terminal" evidence="6">
    <location>
        <begin position="60"/>
        <end position="286"/>
    </location>
</feature>
<dbReference type="GO" id="GO:0016020">
    <property type="term" value="C:membrane"/>
    <property type="evidence" value="ECO:0007669"/>
    <property type="project" value="InterPro"/>
</dbReference>
<dbReference type="SMART" id="SM00062">
    <property type="entry name" value="PBPb"/>
    <property type="match status" value="1"/>
</dbReference>